<evidence type="ECO:0000256" key="1">
    <source>
        <dbReference type="ARBA" id="ARBA00023002"/>
    </source>
</evidence>
<dbReference type="GO" id="GO:0016491">
    <property type="term" value="F:oxidoreductase activity"/>
    <property type="evidence" value="ECO:0007669"/>
    <property type="project" value="UniProtKB-KW"/>
</dbReference>
<keyword evidence="7" id="KW-1185">Reference proteome</keyword>
<feature type="active site" evidence="3">
    <location>
        <position position="177"/>
    </location>
</feature>
<dbReference type="PANTHER" id="PTHR43060">
    <property type="entry name" value="3-HYDROXYISOBUTYRATE DEHYDROGENASE-LIKE 1, MITOCHONDRIAL-RELATED"/>
    <property type="match status" value="1"/>
</dbReference>
<dbReference type="EMBL" id="JABEPP010000007">
    <property type="protein sequence ID" value="NNM74913.1"/>
    <property type="molecule type" value="Genomic_DNA"/>
</dbReference>
<dbReference type="InterPro" id="IPR015815">
    <property type="entry name" value="HIBADH-related"/>
</dbReference>
<name>A0A849ILT4_9HYPH</name>
<organism evidence="6 7">
    <name type="scientific">Enterovirga aerilata</name>
    <dbReference type="NCBI Taxonomy" id="2730920"/>
    <lineage>
        <taxon>Bacteria</taxon>
        <taxon>Pseudomonadati</taxon>
        <taxon>Pseudomonadota</taxon>
        <taxon>Alphaproteobacteria</taxon>
        <taxon>Hyphomicrobiales</taxon>
        <taxon>Methylobacteriaceae</taxon>
        <taxon>Enterovirga</taxon>
    </lineage>
</organism>
<dbReference type="SUPFAM" id="SSF51735">
    <property type="entry name" value="NAD(P)-binding Rossmann-fold domains"/>
    <property type="match status" value="1"/>
</dbReference>
<dbReference type="InterPro" id="IPR008927">
    <property type="entry name" value="6-PGluconate_DH-like_C_sf"/>
</dbReference>
<dbReference type="InterPro" id="IPR029154">
    <property type="entry name" value="HIBADH-like_NADP-bd"/>
</dbReference>
<dbReference type="Pfam" id="PF14833">
    <property type="entry name" value="NAD_binding_11"/>
    <property type="match status" value="1"/>
</dbReference>
<comment type="caution">
    <text evidence="6">The sequence shown here is derived from an EMBL/GenBank/DDBJ whole genome shotgun (WGS) entry which is preliminary data.</text>
</comment>
<keyword evidence="1" id="KW-0560">Oxidoreductase</keyword>
<dbReference type="GO" id="GO:0050661">
    <property type="term" value="F:NADP binding"/>
    <property type="evidence" value="ECO:0007669"/>
    <property type="project" value="InterPro"/>
</dbReference>
<evidence type="ECO:0000313" key="6">
    <source>
        <dbReference type="EMBL" id="NNM74913.1"/>
    </source>
</evidence>
<protein>
    <submittedName>
        <fullName evidence="6">NAD(P)-dependent oxidoreductase</fullName>
    </submittedName>
</protein>
<sequence length="304" mass="32188">MADRPPAKLGFVGLGVMGEPMCRNLARKSGREVLGFDRAAEPLRRLHEHGVEPAPGIAALAQDCGVIFMALPSGRHVQAVCEGPDGLLAAIRPGTLVVDLGTSPVDLTRDLADHFRERGARYADAPIARTRQAAEDGTLSIMVGAEPADFAELHPLLATLATDITHCGPVGSGQIVKILNNMVLVETVVALSEAIAVARRAGLDGQVLFETLQKGSADSFALRNHGMKAILPGRFPERAFSTDYARKDLSYALSLGSDLGLDLRGARTADDLLRQASEAGYGDLYWPVVSRILDPKPNEGGPGA</sequence>
<evidence type="ECO:0000259" key="4">
    <source>
        <dbReference type="Pfam" id="PF03446"/>
    </source>
</evidence>
<accession>A0A849ILT4</accession>
<evidence type="ECO:0000313" key="7">
    <source>
        <dbReference type="Proteomes" id="UP000564885"/>
    </source>
</evidence>
<dbReference type="InterPro" id="IPR036291">
    <property type="entry name" value="NAD(P)-bd_dom_sf"/>
</dbReference>
<dbReference type="InterPro" id="IPR013328">
    <property type="entry name" value="6PGD_dom2"/>
</dbReference>
<gene>
    <name evidence="6" type="ORF">HJG44_21355</name>
</gene>
<dbReference type="Pfam" id="PF03446">
    <property type="entry name" value="NAD_binding_2"/>
    <property type="match status" value="1"/>
</dbReference>
<reference evidence="6 7" key="1">
    <citation type="submission" date="2020-04" db="EMBL/GenBank/DDBJ databases">
        <title>Enterovirga sp. isolate from soil.</title>
        <authorList>
            <person name="Chea S."/>
            <person name="Kim D.-U."/>
        </authorList>
    </citation>
    <scope>NUCLEOTIDE SEQUENCE [LARGE SCALE GENOMIC DNA]</scope>
    <source>
        <strain evidence="6 7">DB1703</strain>
    </source>
</reference>
<dbReference type="GO" id="GO:0051287">
    <property type="term" value="F:NAD binding"/>
    <property type="evidence" value="ECO:0007669"/>
    <property type="project" value="InterPro"/>
</dbReference>
<feature type="domain" description="6-phosphogluconate dehydrogenase NADP-binding" evidence="4">
    <location>
        <begin position="8"/>
        <end position="168"/>
    </location>
</feature>
<evidence type="ECO:0000256" key="2">
    <source>
        <dbReference type="ARBA" id="ARBA00023027"/>
    </source>
</evidence>
<proteinExistence type="predicted"/>
<dbReference type="Proteomes" id="UP000564885">
    <property type="component" value="Unassembled WGS sequence"/>
</dbReference>
<dbReference type="PANTHER" id="PTHR43060:SF15">
    <property type="entry name" value="3-HYDROXYISOBUTYRATE DEHYDROGENASE-LIKE 1, MITOCHONDRIAL-RELATED"/>
    <property type="match status" value="1"/>
</dbReference>
<keyword evidence="2" id="KW-0520">NAD</keyword>
<dbReference type="AlphaFoldDB" id="A0A849ILT4"/>
<feature type="domain" description="3-hydroxyisobutyrate dehydrogenase-like NAD-binding" evidence="5">
    <location>
        <begin position="171"/>
        <end position="283"/>
    </location>
</feature>
<dbReference type="InterPro" id="IPR006115">
    <property type="entry name" value="6PGDH_NADP-bd"/>
</dbReference>
<dbReference type="RefSeq" id="WP_171220427.1">
    <property type="nucleotide sequence ID" value="NZ_JABEPP010000007.1"/>
</dbReference>
<dbReference type="Gene3D" id="3.40.50.720">
    <property type="entry name" value="NAD(P)-binding Rossmann-like Domain"/>
    <property type="match status" value="1"/>
</dbReference>
<dbReference type="PIRSF" id="PIRSF000103">
    <property type="entry name" value="HIBADH"/>
    <property type="match status" value="1"/>
</dbReference>
<evidence type="ECO:0000256" key="3">
    <source>
        <dbReference type="PIRSR" id="PIRSR000103-1"/>
    </source>
</evidence>
<dbReference type="SUPFAM" id="SSF48179">
    <property type="entry name" value="6-phosphogluconate dehydrogenase C-terminal domain-like"/>
    <property type="match status" value="1"/>
</dbReference>
<dbReference type="Gene3D" id="1.10.1040.10">
    <property type="entry name" value="N-(1-d-carboxylethyl)-l-norvaline Dehydrogenase, domain 2"/>
    <property type="match status" value="1"/>
</dbReference>
<evidence type="ECO:0000259" key="5">
    <source>
        <dbReference type="Pfam" id="PF14833"/>
    </source>
</evidence>